<evidence type="ECO:0000313" key="5">
    <source>
        <dbReference type="Proteomes" id="UP000697330"/>
    </source>
</evidence>
<evidence type="ECO:0000313" key="4">
    <source>
        <dbReference type="EMBL" id="HJF46101.1"/>
    </source>
</evidence>
<dbReference type="AlphaFoldDB" id="A0A921GH04"/>
<feature type="transmembrane region" description="Helical" evidence="3">
    <location>
        <begin position="54"/>
        <end position="72"/>
    </location>
</feature>
<dbReference type="PANTHER" id="PTHR34295">
    <property type="entry name" value="BIOTIN TRANSPORTER BIOY"/>
    <property type="match status" value="1"/>
</dbReference>
<proteinExistence type="inferred from homology"/>
<keyword evidence="2" id="KW-1003">Cell membrane</keyword>
<dbReference type="GO" id="GO:0005886">
    <property type="term" value="C:plasma membrane"/>
    <property type="evidence" value="ECO:0007669"/>
    <property type="project" value="UniProtKB-SubCell"/>
</dbReference>
<evidence type="ECO:0000256" key="1">
    <source>
        <dbReference type="ARBA" id="ARBA00010692"/>
    </source>
</evidence>
<protein>
    <recommendedName>
        <fullName evidence="2">Biotin transporter</fullName>
    </recommendedName>
</protein>
<reference evidence="4" key="1">
    <citation type="journal article" date="2021" name="PeerJ">
        <title>Extensive microbial diversity within the chicken gut microbiome revealed by metagenomics and culture.</title>
        <authorList>
            <person name="Gilroy R."/>
            <person name="Ravi A."/>
            <person name="Getino M."/>
            <person name="Pursley I."/>
            <person name="Horton D.L."/>
            <person name="Alikhan N.F."/>
            <person name="Baker D."/>
            <person name="Gharbi K."/>
            <person name="Hall N."/>
            <person name="Watson M."/>
            <person name="Adriaenssens E.M."/>
            <person name="Foster-Nyarko E."/>
            <person name="Jarju S."/>
            <person name="Secka A."/>
            <person name="Antonio M."/>
            <person name="Oren A."/>
            <person name="Chaudhuri R.R."/>
            <person name="La Ragione R."/>
            <person name="Hildebrand F."/>
            <person name="Pallen M.J."/>
        </authorList>
    </citation>
    <scope>NUCLEOTIDE SEQUENCE</scope>
    <source>
        <strain evidence="4">CHK124-7917</strain>
    </source>
</reference>
<keyword evidence="3" id="KW-1133">Transmembrane helix</keyword>
<feature type="transmembrane region" description="Helical" evidence="3">
    <location>
        <begin position="78"/>
        <end position="100"/>
    </location>
</feature>
<dbReference type="InterPro" id="IPR003784">
    <property type="entry name" value="BioY"/>
</dbReference>
<dbReference type="Gene3D" id="1.10.1760.20">
    <property type="match status" value="1"/>
</dbReference>
<dbReference type="EMBL" id="DYWQ01000154">
    <property type="protein sequence ID" value="HJF46101.1"/>
    <property type="molecule type" value="Genomic_DNA"/>
</dbReference>
<dbReference type="GO" id="GO:0015225">
    <property type="term" value="F:biotin transmembrane transporter activity"/>
    <property type="evidence" value="ECO:0007669"/>
    <property type="project" value="UniProtKB-UniRule"/>
</dbReference>
<gene>
    <name evidence="4" type="ORF">K8U72_10045</name>
</gene>
<dbReference type="PIRSF" id="PIRSF016661">
    <property type="entry name" value="BioY"/>
    <property type="match status" value="1"/>
</dbReference>
<keyword evidence="2 3" id="KW-0472">Membrane</keyword>
<sequence length="180" mass="17762">MSAAQICRIGAAVALLSVSAMVTVPLGPVPFTLQTLVLAMLPPILGGRGAVSAVGLYLLVGALGLPIFSGFSGGVGQLIGPTGGFLWGFLLGTALGAPALRLRALPESARHAICAVVMLATSYALGTAQLAAYLSVSLPAAALSAVVPFVLPDVIKLGVGVATGLRVRHALGGPSALTSA</sequence>
<evidence type="ECO:0000256" key="2">
    <source>
        <dbReference type="PIRNR" id="PIRNR016661"/>
    </source>
</evidence>
<keyword evidence="3" id="KW-0812">Transmembrane</keyword>
<name>A0A921GH04_9ACTN</name>
<dbReference type="RefSeq" id="WP_274959674.1">
    <property type="nucleotide sequence ID" value="NZ_DYWQ01000154.1"/>
</dbReference>
<dbReference type="Pfam" id="PF02632">
    <property type="entry name" value="BioY"/>
    <property type="match status" value="1"/>
</dbReference>
<comment type="subcellular location">
    <subcellularLocation>
        <location evidence="2">Cell membrane</location>
        <topology evidence="2">Multi-pass membrane protein</topology>
    </subcellularLocation>
</comment>
<keyword evidence="2" id="KW-0813">Transport</keyword>
<dbReference type="PANTHER" id="PTHR34295:SF1">
    <property type="entry name" value="BIOTIN TRANSPORTER BIOY"/>
    <property type="match status" value="1"/>
</dbReference>
<dbReference type="Proteomes" id="UP000697330">
    <property type="component" value="Unassembled WGS sequence"/>
</dbReference>
<organism evidence="4 5">
    <name type="scientific">Thermophilibacter provencensis</name>
    <dbReference type="NCBI Taxonomy" id="1852386"/>
    <lineage>
        <taxon>Bacteria</taxon>
        <taxon>Bacillati</taxon>
        <taxon>Actinomycetota</taxon>
        <taxon>Coriobacteriia</taxon>
        <taxon>Coriobacteriales</taxon>
        <taxon>Atopobiaceae</taxon>
        <taxon>Thermophilibacter</taxon>
    </lineage>
</organism>
<accession>A0A921GH04</accession>
<comment type="similarity">
    <text evidence="1 2">Belongs to the BioY family.</text>
</comment>
<evidence type="ECO:0000256" key="3">
    <source>
        <dbReference type="SAM" id="Phobius"/>
    </source>
</evidence>
<comment type="caution">
    <text evidence="4">The sequence shown here is derived from an EMBL/GenBank/DDBJ whole genome shotgun (WGS) entry which is preliminary data.</text>
</comment>
<feature type="transmembrane region" description="Helical" evidence="3">
    <location>
        <begin position="112"/>
        <end position="134"/>
    </location>
</feature>
<reference evidence="4" key="2">
    <citation type="submission" date="2021-09" db="EMBL/GenBank/DDBJ databases">
        <authorList>
            <person name="Gilroy R."/>
        </authorList>
    </citation>
    <scope>NUCLEOTIDE SEQUENCE</scope>
    <source>
        <strain evidence="4">CHK124-7917</strain>
    </source>
</reference>